<gene>
    <name evidence="5" type="primary">EOG090X09ZU</name>
</gene>
<evidence type="ECO:0000259" key="4">
    <source>
        <dbReference type="Pfam" id="PF00561"/>
    </source>
</evidence>
<keyword evidence="3" id="KW-1133">Transmembrane helix</keyword>
<organism evidence="5">
    <name type="scientific">Ceriodaphnia reticulata</name>
    <dbReference type="NCBI Taxonomy" id="302197"/>
    <lineage>
        <taxon>Eukaryota</taxon>
        <taxon>Metazoa</taxon>
        <taxon>Ecdysozoa</taxon>
        <taxon>Arthropoda</taxon>
        <taxon>Crustacea</taxon>
        <taxon>Branchiopoda</taxon>
        <taxon>Diplostraca</taxon>
        <taxon>Cladocera</taxon>
        <taxon>Anomopoda</taxon>
        <taxon>Daphniidae</taxon>
        <taxon>Ceriodaphnia</taxon>
    </lineage>
</organism>
<dbReference type="AlphaFoldDB" id="A0A4Y7LXG3"/>
<dbReference type="PANTHER" id="PTHR12277">
    <property type="entry name" value="ALPHA/BETA HYDROLASE DOMAIN-CONTAINING PROTEIN"/>
    <property type="match status" value="1"/>
</dbReference>
<dbReference type="EMBL" id="LR003457">
    <property type="protein sequence ID" value="SVE73076.1"/>
    <property type="molecule type" value="mRNA"/>
</dbReference>
<evidence type="ECO:0000256" key="2">
    <source>
        <dbReference type="ARBA" id="ARBA00042701"/>
    </source>
</evidence>
<evidence type="ECO:0000256" key="3">
    <source>
        <dbReference type="SAM" id="Phobius"/>
    </source>
</evidence>
<sequence>MACINIEEEKLLGNSSSSPETNPDFLVIRIIGRIVISVIKQCWALSSAMFITICIFYWIFGGISAFILLCFSAAGIVYHAGDQLLYYPEIPTNSRIFVPAPNTLDLPFENVFIKSMDSTKLHAYFIPQPQAQQCATVLFFHGNAGNIGHRLPNAKGLFKHLQANILLVEYRGYGMSEGTSSESGLYKDAQAALNYLLSRQDIDQRRIIVFGRSLGGAVAIDLASRPCNSGRIACLLIENSFTSIPDMAIQILPWKGLKYLPLWFHKNKFQSIRKVISIQCPIIFISGLSDQLVPPTMMLDLYTHCGSERKLLLQIPNGDHNGTWTKSGYYAQLERSIHEVCSDRLLHQQSVQHLSVHTV</sequence>
<feature type="domain" description="AB hydrolase-1" evidence="4">
    <location>
        <begin position="136"/>
        <end position="253"/>
    </location>
</feature>
<evidence type="ECO:0000256" key="1">
    <source>
        <dbReference type="ARBA" id="ARBA00040125"/>
    </source>
</evidence>
<dbReference type="GO" id="GO:0016020">
    <property type="term" value="C:membrane"/>
    <property type="evidence" value="ECO:0007669"/>
    <property type="project" value="TreeGrafter"/>
</dbReference>
<dbReference type="Pfam" id="PF00561">
    <property type="entry name" value="Abhydrolase_1"/>
    <property type="match status" value="1"/>
</dbReference>
<dbReference type="PANTHER" id="PTHR12277:SF81">
    <property type="entry name" value="PROTEIN ABHD13"/>
    <property type="match status" value="1"/>
</dbReference>
<reference evidence="5" key="1">
    <citation type="submission" date="2018-08" db="EMBL/GenBank/DDBJ databases">
        <authorList>
            <person name="Cornetti L."/>
        </authorList>
    </citation>
    <scope>NUCLEOTIDE SEQUENCE</scope>
    <source>
        <strain evidence="5">OM-SAIQ-clone2</strain>
    </source>
</reference>
<dbReference type="GO" id="GO:0008474">
    <property type="term" value="F:palmitoyl-(protein) hydrolase activity"/>
    <property type="evidence" value="ECO:0007669"/>
    <property type="project" value="TreeGrafter"/>
</dbReference>
<evidence type="ECO:0000313" key="5">
    <source>
        <dbReference type="EMBL" id="SVE73076.1"/>
    </source>
</evidence>
<feature type="transmembrane region" description="Helical" evidence="3">
    <location>
        <begin position="55"/>
        <end position="78"/>
    </location>
</feature>
<protein>
    <recommendedName>
        <fullName evidence="1">Protein ABHD13</fullName>
    </recommendedName>
    <alternativeName>
        <fullName evidence="2">Alpha/beta hydrolase domain-containing protein 13</fullName>
    </alternativeName>
</protein>
<name>A0A4Y7LXG3_9CRUS</name>
<dbReference type="InterPro" id="IPR000073">
    <property type="entry name" value="AB_hydrolase_1"/>
</dbReference>
<keyword evidence="3" id="KW-0812">Transmembrane</keyword>
<accession>A0A4Y7LXG3</accession>
<proteinExistence type="evidence at transcript level"/>
<dbReference type="Gene3D" id="3.40.50.1820">
    <property type="entry name" value="alpha/beta hydrolase"/>
    <property type="match status" value="1"/>
</dbReference>
<dbReference type="InterPro" id="IPR029058">
    <property type="entry name" value="AB_hydrolase_fold"/>
</dbReference>
<keyword evidence="3" id="KW-0472">Membrane</keyword>
<dbReference type="SUPFAM" id="SSF53474">
    <property type="entry name" value="alpha/beta-Hydrolases"/>
    <property type="match status" value="1"/>
</dbReference>